<keyword evidence="1" id="KW-1185">Reference proteome</keyword>
<dbReference type="RefSeq" id="XP_011298476.1">
    <property type="nucleotide sequence ID" value="XM_011300174.1"/>
</dbReference>
<sequence>MIETLIPFILVAQVPIDTYDVYYGLQYTFNVSNTLEYDIEGVTQHCNIVGKLKCRNSGAYSLICTLTDASRQWYQEKGSNITYPDNPKYITFPIFNAGPFEILFKDGMIHSIFVDADQSITAQQIFIMEISELLNVWWMNLKESPKGLRPVMDYNFPKASIPDCQSIIKVTTLKRINRKTDFGIKSIGRRLNISSGVTYHFRKTQNAHLPCFKSLYLWYEPDANLLPKIINPTRINATSSISRVVVSENEFVSFSENFAYYCCHYNIHQRTSVTLDSIDKATSDLPIIKNPIEVFKTVESSLVSLNL</sequence>
<dbReference type="GeneID" id="105263760"/>
<protein>
    <submittedName>
        <fullName evidence="2">Uncharacterized protein</fullName>
    </submittedName>
</protein>
<name>A0A9R1SWM7_9HYME</name>
<accession>A0A9R1SWM7</accession>
<evidence type="ECO:0000313" key="2">
    <source>
        <dbReference type="RefSeq" id="XP_011298476.1"/>
    </source>
</evidence>
<dbReference type="KEGG" id="fas:105263760"/>
<dbReference type="AlphaFoldDB" id="A0A9R1SWM7"/>
<dbReference type="OrthoDB" id="7699769at2759"/>
<reference evidence="2" key="1">
    <citation type="submission" date="2025-08" db="UniProtKB">
        <authorList>
            <consortium name="RefSeq"/>
        </authorList>
    </citation>
    <scope>IDENTIFICATION</scope>
    <source>
        <strain evidence="2">USDA-PBARC FA_bdor</strain>
        <tissue evidence="2">Whole organism</tissue>
    </source>
</reference>
<proteinExistence type="predicted"/>
<organism evidence="1 2">
    <name type="scientific">Fopius arisanus</name>
    <dbReference type="NCBI Taxonomy" id="64838"/>
    <lineage>
        <taxon>Eukaryota</taxon>
        <taxon>Metazoa</taxon>
        <taxon>Ecdysozoa</taxon>
        <taxon>Arthropoda</taxon>
        <taxon>Hexapoda</taxon>
        <taxon>Insecta</taxon>
        <taxon>Pterygota</taxon>
        <taxon>Neoptera</taxon>
        <taxon>Endopterygota</taxon>
        <taxon>Hymenoptera</taxon>
        <taxon>Apocrita</taxon>
        <taxon>Ichneumonoidea</taxon>
        <taxon>Braconidae</taxon>
        <taxon>Opiinae</taxon>
        <taxon>Fopius</taxon>
    </lineage>
</organism>
<dbReference type="Proteomes" id="UP000694866">
    <property type="component" value="Unplaced"/>
</dbReference>
<gene>
    <name evidence="2" type="primary">LOC105263760</name>
</gene>
<evidence type="ECO:0000313" key="1">
    <source>
        <dbReference type="Proteomes" id="UP000694866"/>
    </source>
</evidence>